<feature type="domain" description="PAS" evidence="2">
    <location>
        <begin position="352"/>
        <end position="424"/>
    </location>
</feature>
<dbReference type="Pfam" id="PF00990">
    <property type="entry name" value="GGDEF"/>
    <property type="match status" value="1"/>
</dbReference>
<dbReference type="FunFam" id="3.20.20.450:FF:000001">
    <property type="entry name" value="Cyclic di-GMP phosphodiesterase yahA"/>
    <property type="match status" value="1"/>
</dbReference>
<reference evidence="7" key="2">
    <citation type="submission" date="2015-08" db="EMBL/GenBank/DDBJ databases">
        <title>Draft Genome Sequence of a Heterotrophic Facultative Anaerobic Bacterium Ardenticatena maritima Strain 110S.</title>
        <authorList>
            <person name="Kawaichi S."/>
            <person name="Yoshida T."/>
            <person name="Sako Y."/>
            <person name="Nakamura R."/>
        </authorList>
    </citation>
    <scope>NUCLEOTIDE SEQUENCE [LARGE SCALE GENOMIC DNA]</scope>
    <source>
        <strain evidence="7">110S</strain>
    </source>
</reference>
<evidence type="ECO:0000259" key="4">
    <source>
        <dbReference type="PROSITE" id="PS50883"/>
    </source>
</evidence>
<dbReference type="OrthoDB" id="158981at2"/>
<dbReference type="PROSITE" id="PS50112">
    <property type="entry name" value="PAS"/>
    <property type="match status" value="1"/>
</dbReference>
<dbReference type="InterPro" id="IPR001610">
    <property type="entry name" value="PAC"/>
</dbReference>
<dbReference type="Pfam" id="PF00989">
    <property type="entry name" value="PAS"/>
    <property type="match status" value="1"/>
</dbReference>
<dbReference type="InterPro" id="IPR052155">
    <property type="entry name" value="Biofilm_reg_signaling"/>
</dbReference>
<dbReference type="GO" id="GO:0006355">
    <property type="term" value="P:regulation of DNA-templated transcription"/>
    <property type="evidence" value="ECO:0007669"/>
    <property type="project" value="InterPro"/>
</dbReference>
<feature type="transmembrane region" description="Helical" evidence="1">
    <location>
        <begin position="179"/>
        <end position="202"/>
    </location>
</feature>
<dbReference type="SUPFAM" id="SSF55785">
    <property type="entry name" value="PYP-like sensor domain (PAS domain)"/>
    <property type="match status" value="2"/>
</dbReference>
<feature type="domain" description="PAC" evidence="3">
    <location>
        <begin position="428"/>
        <end position="480"/>
    </location>
</feature>
<feature type="transmembrane region" description="Helical" evidence="1">
    <location>
        <begin position="71"/>
        <end position="91"/>
    </location>
</feature>
<organism evidence="6 7">
    <name type="scientific">Ardenticatena maritima</name>
    <dbReference type="NCBI Taxonomy" id="872965"/>
    <lineage>
        <taxon>Bacteria</taxon>
        <taxon>Bacillati</taxon>
        <taxon>Chloroflexota</taxon>
        <taxon>Ardenticatenia</taxon>
        <taxon>Ardenticatenales</taxon>
        <taxon>Ardenticatenaceae</taxon>
        <taxon>Ardenticatena</taxon>
    </lineage>
</organism>
<reference evidence="6 7" key="1">
    <citation type="journal article" date="2015" name="Genome Announc.">
        <title>Draft Genome Sequence of a Heterotrophic Facultative Anaerobic Thermophilic Bacterium, Ardenticatena maritima Strain 110ST.</title>
        <authorList>
            <person name="Kawaichi S."/>
            <person name="Yoshida T."/>
            <person name="Sako Y."/>
            <person name="Nakamura R."/>
        </authorList>
    </citation>
    <scope>NUCLEOTIDE SEQUENCE [LARGE SCALE GENOMIC DNA]</scope>
    <source>
        <strain evidence="6 7">110S</strain>
    </source>
</reference>
<dbReference type="CDD" id="cd00130">
    <property type="entry name" value="PAS"/>
    <property type="match status" value="1"/>
</dbReference>
<gene>
    <name evidence="6" type="ORF">ARMA_3070</name>
</gene>
<dbReference type="PANTHER" id="PTHR44757">
    <property type="entry name" value="DIGUANYLATE CYCLASE DGCP"/>
    <property type="match status" value="1"/>
</dbReference>
<sequence>MTYQQMPFTPFLIAVILLDLTAVIWLWVRYRNRWNGRMSAILLLEVALWMFGNLLLISIPDVQSQLLALKIIYTAVVFVPATWLLWTYSFISLEDDWSPTTYLFFFGSSLFFLVMAWTNDVHNLFWRSPRLESFDTYLILVIERGPLFWVFILYAFACVFYSLYLLGRYFYKTRSFYNWQITSLMAAMFFPALLAFADAVYIKKPIDLSPIFLGTFTLGLFALSLSTRGRRLAPIVYNRILEYMPDALIVLDAQHCIRELSKSAEKLLQGDRSTLLGLPLSSVWTVETHYLERLLADEEVSFELQLPIDEQVCTFHVQTGLIYAPEGNLFARLILFRDMTEHHQILERLRESEERYVLAARGASAGLFDWDLRTNTIFYAPRWKTMLGYTESEISDSPNEWFWRVHPDDRPALKTAITEHLAGKTDYMESEYRIRHKSGSYLWMWCRAQALRTPEGQAYRLAGSQTDITERKRIEEALRFEAEHDPLTRLPNRNKFMQRLREEFERAQQNPMYSYAVVFIDLDRFKLINDTMGHTFGDELLKLVAQRLQHYIQWDMMLARFGGDEFVVLITGSDAIQRAMHLGSVLVRAFQQPFTYQGHTFHFTLSMGIAPATLSAPEDVLRNADLALYRAKEQGGGRFAVFDETLFRNATMRLQLENALREALAHQDLEIYFQPIVRLSTGRLVGFEVLVRWHHPEYGFIPPSRFIPIAEEMGLVSEIDHYVLSSALATLARWHHLYPSSPPIWIAVNFSGQEFQTPGFARSIRNLLRTHGVRPEDLHIEITERVLLQRTQEAIEEITALERLGVPFYIDDFGTGYSSLSYLHRFNISGLKIDRSFVQNTPHSPSTQTLVRAIVAMAHALEIAVVVEGVETVEQMTLLRAMGCEYGQGYFFGRPLKEQEAEEWLAQGRHTFPIDESTASNAG</sequence>
<dbReference type="InterPro" id="IPR000160">
    <property type="entry name" value="GGDEF_dom"/>
</dbReference>
<dbReference type="SMART" id="SM00091">
    <property type="entry name" value="PAS"/>
    <property type="match status" value="2"/>
</dbReference>
<dbReference type="InterPro" id="IPR001633">
    <property type="entry name" value="EAL_dom"/>
</dbReference>
<dbReference type="Gene3D" id="3.20.20.450">
    <property type="entry name" value="EAL domain"/>
    <property type="match status" value="1"/>
</dbReference>
<feature type="transmembrane region" description="Helical" evidence="1">
    <location>
        <begin position="6"/>
        <end position="28"/>
    </location>
</feature>
<dbReference type="PROSITE" id="PS50887">
    <property type="entry name" value="GGDEF"/>
    <property type="match status" value="1"/>
</dbReference>
<dbReference type="InterPro" id="IPR029787">
    <property type="entry name" value="Nucleotide_cyclase"/>
</dbReference>
<dbReference type="PROSITE" id="PS50113">
    <property type="entry name" value="PAC"/>
    <property type="match status" value="1"/>
</dbReference>
<dbReference type="Proteomes" id="UP000037784">
    <property type="component" value="Unassembled WGS sequence"/>
</dbReference>
<dbReference type="SMART" id="SM00086">
    <property type="entry name" value="PAC"/>
    <property type="match status" value="1"/>
</dbReference>
<dbReference type="NCBIfam" id="TIGR00229">
    <property type="entry name" value="sensory_box"/>
    <property type="match status" value="1"/>
</dbReference>
<feature type="transmembrane region" description="Helical" evidence="1">
    <location>
        <begin position="103"/>
        <end position="126"/>
    </location>
</feature>
<evidence type="ECO:0008006" key="8">
    <source>
        <dbReference type="Google" id="ProtNLM"/>
    </source>
</evidence>
<dbReference type="SUPFAM" id="SSF55073">
    <property type="entry name" value="Nucleotide cyclase"/>
    <property type="match status" value="1"/>
</dbReference>
<evidence type="ECO:0000259" key="3">
    <source>
        <dbReference type="PROSITE" id="PS50113"/>
    </source>
</evidence>
<evidence type="ECO:0000259" key="2">
    <source>
        <dbReference type="PROSITE" id="PS50112"/>
    </source>
</evidence>
<keyword evidence="7" id="KW-1185">Reference proteome</keyword>
<dbReference type="InterPro" id="IPR035965">
    <property type="entry name" value="PAS-like_dom_sf"/>
</dbReference>
<keyword evidence="1" id="KW-1133">Transmembrane helix</keyword>
<dbReference type="InterPro" id="IPR013767">
    <property type="entry name" value="PAS_fold"/>
</dbReference>
<evidence type="ECO:0000256" key="1">
    <source>
        <dbReference type="SAM" id="Phobius"/>
    </source>
</evidence>
<keyword evidence="1" id="KW-0472">Membrane</keyword>
<dbReference type="RefSeq" id="WP_054494382.1">
    <property type="nucleotide sequence ID" value="NZ_BBZA01000298.1"/>
</dbReference>
<comment type="caution">
    <text evidence="6">The sequence shown here is derived from an EMBL/GenBank/DDBJ whole genome shotgun (WGS) entry which is preliminary data.</text>
</comment>
<dbReference type="Pfam" id="PF08447">
    <property type="entry name" value="PAS_3"/>
    <property type="match status" value="1"/>
</dbReference>
<dbReference type="Gene3D" id="3.30.450.20">
    <property type="entry name" value="PAS domain"/>
    <property type="match status" value="2"/>
</dbReference>
<feature type="transmembrane region" description="Helical" evidence="1">
    <location>
        <begin position="40"/>
        <end position="59"/>
    </location>
</feature>
<dbReference type="InterPro" id="IPR043128">
    <property type="entry name" value="Rev_trsase/Diguanyl_cyclase"/>
</dbReference>
<dbReference type="SUPFAM" id="SSF141868">
    <property type="entry name" value="EAL domain-like"/>
    <property type="match status" value="1"/>
</dbReference>
<evidence type="ECO:0000313" key="7">
    <source>
        <dbReference type="Proteomes" id="UP000037784"/>
    </source>
</evidence>
<dbReference type="AlphaFoldDB" id="A0A0M9UE33"/>
<dbReference type="InterPro" id="IPR013655">
    <property type="entry name" value="PAS_fold_3"/>
</dbReference>
<dbReference type="SMART" id="SM00267">
    <property type="entry name" value="GGDEF"/>
    <property type="match status" value="1"/>
</dbReference>
<dbReference type="InterPro" id="IPR000014">
    <property type="entry name" value="PAS"/>
</dbReference>
<dbReference type="EMBL" id="BBZA01000298">
    <property type="protein sequence ID" value="GAP64647.1"/>
    <property type="molecule type" value="Genomic_DNA"/>
</dbReference>
<accession>A0A0M9UE33</accession>
<keyword evidence="1" id="KW-0812">Transmembrane</keyword>
<proteinExistence type="predicted"/>
<dbReference type="NCBIfam" id="TIGR00254">
    <property type="entry name" value="GGDEF"/>
    <property type="match status" value="1"/>
</dbReference>
<dbReference type="InParanoid" id="A0A0M9UE33"/>
<dbReference type="Gene3D" id="3.30.70.270">
    <property type="match status" value="1"/>
</dbReference>
<dbReference type="SMART" id="SM00052">
    <property type="entry name" value="EAL"/>
    <property type="match status" value="1"/>
</dbReference>
<dbReference type="InterPro" id="IPR031621">
    <property type="entry name" value="HisKA_7TM"/>
</dbReference>
<feature type="domain" description="GGDEF" evidence="5">
    <location>
        <begin position="513"/>
        <end position="644"/>
    </location>
</feature>
<dbReference type="Pfam" id="PF16927">
    <property type="entry name" value="HisKA_7TM"/>
    <property type="match status" value="1"/>
</dbReference>
<dbReference type="CDD" id="cd01949">
    <property type="entry name" value="GGDEF"/>
    <property type="match status" value="1"/>
</dbReference>
<dbReference type="PANTHER" id="PTHR44757:SF2">
    <property type="entry name" value="BIOFILM ARCHITECTURE MAINTENANCE PROTEIN MBAA"/>
    <property type="match status" value="1"/>
</dbReference>
<dbReference type="PROSITE" id="PS50883">
    <property type="entry name" value="EAL"/>
    <property type="match status" value="1"/>
</dbReference>
<dbReference type="Pfam" id="PF00563">
    <property type="entry name" value="EAL"/>
    <property type="match status" value="1"/>
</dbReference>
<name>A0A0M9UE33_9CHLR</name>
<feature type="transmembrane region" description="Helical" evidence="1">
    <location>
        <begin position="146"/>
        <end position="167"/>
    </location>
</feature>
<evidence type="ECO:0000259" key="5">
    <source>
        <dbReference type="PROSITE" id="PS50887"/>
    </source>
</evidence>
<dbReference type="CDD" id="cd01948">
    <property type="entry name" value="EAL"/>
    <property type="match status" value="1"/>
</dbReference>
<protein>
    <recommendedName>
        <fullName evidence="8">Diguanylate cyclase</fullName>
    </recommendedName>
</protein>
<dbReference type="InterPro" id="IPR035919">
    <property type="entry name" value="EAL_sf"/>
</dbReference>
<evidence type="ECO:0000313" key="6">
    <source>
        <dbReference type="EMBL" id="GAP64647.1"/>
    </source>
</evidence>
<dbReference type="InterPro" id="IPR000700">
    <property type="entry name" value="PAS-assoc_C"/>
</dbReference>
<feature type="domain" description="EAL" evidence="4">
    <location>
        <begin position="653"/>
        <end position="909"/>
    </location>
</feature>